<feature type="transmembrane region" description="Helical" evidence="9">
    <location>
        <begin position="483"/>
        <end position="501"/>
    </location>
</feature>
<dbReference type="InterPro" id="IPR005829">
    <property type="entry name" value="Sugar_transporter_CS"/>
</dbReference>
<evidence type="ECO:0000256" key="8">
    <source>
        <dbReference type="SAM" id="MobiDB-lite"/>
    </source>
</evidence>
<dbReference type="PRINTS" id="PR00171">
    <property type="entry name" value="SUGRTRNSPORT"/>
</dbReference>
<evidence type="ECO:0000256" key="5">
    <source>
        <dbReference type="ARBA" id="ARBA00022989"/>
    </source>
</evidence>
<evidence type="ECO:0000256" key="9">
    <source>
        <dbReference type="SAM" id="Phobius"/>
    </source>
</evidence>
<dbReference type="OrthoDB" id="5290825at2759"/>
<feature type="transmembrane region" description="Helical" evidence="9">
    <location>
        <begin position="393"/>
        <end position="414"/>
    </location>
</feature>
<evidence type="ECO:0000256" key="3">
    <source>
        <dbReference type="ARBA" id="ARBA00022448"/>
    </source>
</evidence>
<dbReference type="GO" id="GO:0022857">
    <property type="term" value="F:transmembrane transporter activity"/>
    <property type="evidence" value="ECO:0007669"/>
    <property type="project" value="InterPro"/>
</dbReference>
<keyword evidence="3 7" id="KW-0813">Transport</keyword>
<feature type="domain" description="Major facilitator superfamily (MFS) profile" evidence="10">
    <location>
        <begin position="122"/>
        <end position="576"/>
    </location>
</feature>
<feature type="transmembrane region" description="Helical" evidence="9">
    <location>
        <begin position="203"/>
        <end position="225"/>
    </location>
</feature>
<feature type="transmembrane region" description="Helical" evidence="9">
    <location>
        <begin position="456"/>
        <end position="476"/>
    </location>
</feature>
<dbReference type="Gene3D" id="1.20.1250.20">
    <property type="entry name" value="MFS general substrate transporter like domains"/>
    <property type="match status" value="1"/>
</dbReference>
<keyword evidence="6 9" id="KW-0472">Membrane</keyword>
<evidence type="ECO:0000256" key="2">
    <source>
        <dbReference type="ARBA" id="ARBA00010992"/>
    </source>
</evidence>
<feature type="region of interest" description="Disordered" evidence="8">
    <location>
        <begin position="1"/>
        <end position="23"/>
    </location>
</feature>
<dbReference type="EMBL" id="JAPEUY010000001">
    <property type="protein sequence ID" value="KAJ4377385.1"/>
    <property type="molecule type" value="Genomic_DNA"/>
</dbReference>
<keyword evidence="4 9" id="KW-0812">Transmembrane</keyword>
<keyword evidence="5 9" id="KW-1133">Transmembrane helix</keyword>
<reference evidence="11" key="1">
    <citation type="submission" date="2022-10" db="EMBL/GenBank/DDBJ databases">
        <title>Tapping the CABI collections for fungal endophytes: first genome assemblies for Collariella, Neodidymelliopsis, Ascochyta clinopodiicola, Didymella pomorum, Didymosphaeria variabile, Neocosmospora piperis and Neocucurbitaria cava.</title>
        <authorList>
            <person name="Hill R."/>
        </authorList>
    </citation>
    <scope>NUCLEOTIDE SEQUENCE</scope>
    <source>
        <strain evidence="11">IMI 356814</strain>
    </source>
</reference>
<accession>A0A9W8YIY5</accession>
<evidence type="ECO:0000313" key="12">
    <source>
        <dbReference type="Proteomes" id="UP001140560"/>
    </source>
</evidence>
<dbReference type="InterPro" id="IPR036259">
    <property type="entry name" value="MFS_trans_sf"/>
</dbReference>
<organism evidence="11 12">
    <name type="scientific">Neocucurbitaria cava</name>
    <dbReference type="NCBI Taxonomy" id="798079"/>
    <lineage>
        <taxon>Eukaryota</taxon>
        <taxon>Fungi</taxon>
        <taxon>Dikarya</taxon>
        <taxon>Ascomycota</taxon>
        <taxon>Pezizomycotina</taxon>
        <taxon>Dothideomycetes</taxon>
        <taxon>Pleosporomycetidae</taxon>
        <taxon>Pleosporales</taxon>
        <taxon>Pleosporineae</taxon>
        <taxon>Cucurbitariaceae</taxon>
        <taxon>Neocucurbitaria</taxon>
    </lineage>
</organism>
<dbReference type="PANTHER" id="PTHR48020">
    <property type="entry name" value="PROTON MYO-INOSITOL COTRANSPORTER"/>
    <property type="match status" value="1"/>
</dbReference>
<dbReference type="GO" id="GO:0015798">
    <property type="term" value="P:myo-inositol transport"/>
    <property type="evidence" value="ECO:0007669"/>
    <property type="project" value="UniProtKB-ARBA"/>
</dbReference>
<keyword evidence="12" id="KW-1185">Reference proteome</keyword>
<evidence type="ECO:0000256" key="1">
    <source>
        <dbReference type="ARBA" id="ARBA00004141"/>
    </source>
</evidence>
<evidence type="ECO:0000256" key="4">
    <source>
        <dbReference type="ARBA" id="ARBA00022692"/>
    </source>
</evidence>
<comment type="similarity">
    <text evidence="2 7">Belongs to the major facilitator superfamily. Sugar transporter (TC 2.A.1.1) family.</text>
</comment>
<dbReference type="GO" id="GO:0015791">
    <property type="term" value="P:polyol transmembrane transport"/>
    <property type="evidence" value="ECO:0007669"/>
    <property type="project" value="UniProtKB-ARBA"/>
</dbReference>
<dbReference type="SUPFAM" id="SSF103473">
    <property type="entry name" value="MFS general substrate transporter"/>
    <property type="match status" value="1"/>
</dbReference>
<dbReference type="InterPro" id="IPR005828">
    <property type="entry name" value="MFS_sugar_transport-like"/>
</dbReference>
<comment type="caution">
    <text evidence="11">The sequence shown here is derived from an EMBL/GenBank/DDBJ whole genome shotgun (WGS) entry which is preliminary data.</text>
</comment>
<dbReference type="InterPro" id="IPR003663">
    <property type="entry name" value="Sugar/inositol_transpt"/>
</dbReference>
<feature type="transmembrane region" description="Helical" evidence="9">
    <location>
        <begin position="171"/>
        <end position="191"/>
    </location>
</feature>
<feature type="transmembrane region" description="Helical" evidence="9">
    <location>
        <begin position="553"/>
        <end position="572"/>
    </location>
</feature>
<dbReference type="AlphaFoldDB" id="A0A9W8YIY5"/>
<proteinExistence type="inferred from homology"/>
<gene>
    <name evidence="11" type="ORF">N0V83_000210</name>
</gene>
<comment type="subcellular location">
    <subcellularLocation>
        <location evidence="1">Membrane</location>
        <topology evidence="1">Multi-pass membrane protein</topology>
    </subcellularLocation>
</comment>
<dbReference type="Proteomes" id="UP001140560">
    <property type="component" value="Unassembled WGS sequence"/>
</dbReference>
<feature type="transmembrane region" description="Helical" evidence="9">
    <location>
        <begin position="426"/>
        <end position="444"/>
    </location>
</feature>
<dbReference type="GO" id="GO:0016020">
    <property type="term" value="C:membrane"/>
    <property type="evidence" value="ECO:0007669"/>
    <property type="project" value="UniProtKB-SubCell"/>
</dbReference>
<protein>
    <recommendedName>
        <fullName evidence="10">Major facilitator superfamily (MFS) profile domain-containing protein</fullName>
    </recommendedName>
</protein>
<name>A0A9W8YIY5_9PLEO</name>
<feature type="transmembrane region" description="Helical" evidence="9">
    <location>
        <begin position="296"/>
        <end position="314"/>
    </location>
</feature>
<dbReference type="InterPro" id="IPR050814">
    <property type="entry name" value="Myo-inositol_Transporter"/>
</dbReference>
<evidence type="ECO:0000259" key="10">
    <source>
        <dbReference type="PROSITE" id="PS50850"/>
    </source>
</evidence>
<dbReference type="PROSITE" id="PS00217">
    <property type="entry name" value="SUGAR_TRANSPORT_2"/>
    <property type="match status" value="1"/>
</dbReference>
<sequence length="642" mass="71638">MAESEKDTKIEQVDNGHHERKGSIFENEQVRRESIARLTANLEGEIRNPLVDIPREQLLADVKAFARENQLEDVEPLLVKGALVAQSPALFEELEELDDDNRRAIREEVTNRFKLPKLLYFTIILNSIAAAIQGWDQTGSNGANLTFGDAFGIPDSGDKCTAAGTCERNQWIIGFINSCPYIAISLFCAWISDPVNELLGRKGTILVAAVFSVLAPIGSACTQHWGQLAACRILLGVGMGLKEVTVPVFSAEIVPASVRGGLVMSWQIWTAFGIFLGTVANLAVMNTGKISWRLQLGSAFIPAVPLLLGVWFVPESPRWLMKKKRYAKAYKSFLRLRNTPLQAARDLYYTHALLEQEEVLVREAGLNPKSNFFTRFGELFTIPRVRRATQASGIAMIAQQMCGINIIAFYSSSIFAEGGASVKESLIASFGFGLVNFVFAWPAVWTIDTFGRRGLLLFTFPNMFWTLLAAGMCYYIPSGSSAHLGLIAFFVYLFGAFYSPGEGPVPFTYSAEVFPLSHREVGMSWAVATNNFWASVLSLTLPRMLKAMKPQGVFGFYAGLNILALIMIFLWMPETKQRTLEELDYIFAVPTRTHMNYQVKQNLPWWFKTYILRRKGLSKPQLYKIGNQDAHGKVSPRGEKQV</sequence>
<evidence type="ECO:0000256" key="6">
    <source>
        <dbReference type="ARBA" id="ARBA00023136"/>
    </source>
</evidence>
<dbReference type="PANTHER" id="PTHR48020:SF14">
    <property type="entry name" value="SUGAR TRANSPORTER, PUTATIVE-RELATED"/>
    <property type="match status" value="1"/>
</dbReference>
<evidence type="ECO:0000256" key="7">
    <source>
        <dbReference type="RuleBase" id="RU003346"/>
    </source>
</evidence>
<dbReference type="NCBIfam" id="TIGR00879">
    <property type="entry name" value="SP"/>
    <property type="match status" value="1"/>
</dbReference>
<feature type="transmembrane region" description="Helical" evidence="9">
    <location>
        <begin position="266"/>
        <end position="284"/>
    </location>
</feature>
<dbReference type="FunFam" id="1.20.1250.20:FF:000100">
    <property type="entry name" value="MFS sugar transporter, putative"/>
    <property type="match status" value="1"/>
</dbReference>
<evidence type="ECO:0000313" key="11">
    <source>
        <dbReference type="EMBL" id="KAJ4377385.1"/>
    </source>
</evidence>
<dbReference type="PROSITE" id="PS50850">
    <property type="entry name" value="MFS"/>
    <property type="match status" value="1"/>
</dbReference>
<dbReference type="InterPro" id="IPR020846">
    <property type="entry name" value="MFS_dom"/>
</dbReference>
<dbReference type="Pfam" id="PF00083">
    <property type="entry name" value="Sugar_tr"/>
    <property type="match status" value="1"/>
</dbReference>